<protein>
    <submittedName>
        <fullName evidence="3">Uncharacterized protein</fullName>
    </submittedName>
</protein>
<keyword evidence="2" id="KW-0472">Membrane</keyword>
<organism evidence="3 4">
    <name type="scientific">Paenibacillus taihuensis</name>
    <dbReference type="NCBI Taxonomy" id="1156355"/>
    <lineage>
        <taxon>Bacteria</taxon>
        <taxon>Bacillati</taxon>
        <taxon>Bacillota</taxon>
        <taxon>Bacilli</taxon>
        <taxon>Bacillales</taxon>
        <taxon>Paenibacillaceae</taxon>
        <taxon>Paenibacillus</taxon>
    </lineage>
</organism>
<comment type="caution">
    <text evidence="3">The sequence shown here is derived from an EMBL/GenBank/DDBJ whole genome shotgun (WGS) entry which is preliminary data.</text>
</comment>
<evidence type="ECO:0000313" key="4">
    <source>
        <dbReference type="Proteomes" id="UP000256304"/>
    </source>
</evidence>
<name>A0A3D9R2V7_9BACL</name>
<dbReference type="AlphaFoldDB" id="A0A3D9R2V7"/>
<evidence type="ECO:0000256" key="1">
    <source>
        <dbReference type="SAM" id="MobiDB-lite"/>
    </source>
</evidence>
<dbReference type="Proteomes" id="UP000256304">
    <property type="component" value="Unassembled WGS sequence"/>
</dbReference>
<keyword evidence="4" id="KW-1185">Reference proteome</keyword>
<keyword evidence="2" id="KW-0812">Transmembrane</keyword>
<feature type="region of interest" description="Disordered" evidence="1">
    <location>
        <begin position="1"/>
        <end position="48"/>
    </location>
</feature>
<feature type="transmembrane region" description="Helical" evidence="2">
    <location>
        <begin position="58"/>
        <end position="79"/>
    </location>
</feature>
<keyword evidence="2" id="KW-1133">Transmembrane helix</keyword>
<dbReference type="RefSeq" id="WP_116191365.1">
    <property type="nucleotide sequence ID" value="NZ_QTTN01000033.1"/>
</dbReference>
<proteinExistence type="predicted"/>
<evidence type="ECO:0000313" key="3">
    <source>
        <dbReference type="EMBL" id="REE69600.1"/>
    </source>
</evidence>
<reference evidence="3 4" key="1">
    <citation type="submission" date="2018-08" db="EMBL/GenBank/DDBJ databases">
        <title>Genomic Encyclopedia of Type Strains, Phase III (KMG-III): the genomes of soil and plant-associated and newly described type strains.</title>
        <authorList>
            <person name="Whitman W."/>
        </authorList>
    </citation>
    <scope>NUCLEOTIDE SEQUENCE [LARGE SCALE GENOMIC DNA]</scope>
    <source>
        <strain evidence="3 4">CGMCC 1.10966</strain>
    </source>
</reference>
<dbReference type="EMBL" id="QTTN01000033">
    <property type="protein sequence ID" value="REE69600.1"/>
    <property type="molecule type" value="Genomic_DNA"/>
</dbReference>
<dbReference type="OrthoDB" id="1902411at2"/>
<accession>A0A3D9R2V7</accession>
<gene>
    <name evidence="3" type="ORF">A8990_13365</name>
</gene>
<feature type="compositionally biased region" description="Basic and acidic residues" evidence="1">
    <location>
        <begin position="1"/>
        <end position="32"/>
    </location>
</feature>
<feature type="compositionally biased region" description="Low complexity" evidence="1">
    <location>
        <begin position="34"/>
        <end position="43"/>
    </location>
</feature>
<sequence>MTIKRSDDEMRQADPLFDRLKQRPWRESREPSEQQIAAIQQHAAPEEADSSRRKLRPWLVWSAAAAVFIVLLAACAYAYDTPGGFADWRYSRAAGITGTVKIPIGKTPEEAVMKFRGYTSMRVVHQEAIDGGMLLFIKRDFVKGDGTDLGVEFVRRTWLGWKWVMGGMYGVGHPMNKKEAFNYMSMPRFEGIRGPFPIVFGQLMNSSITSIIVTAGGTNPGTYEAKVVEIEDGQRIWFAELPKTSDAPYGIEAHSAAGAIVASTTFNDPRNMASVPMSVDLGTELSPFTTEMIVKAIEDQHVKLVPYGITGNPMQLEQVIPEVYAIEAEDQTDQSDPEFVYFYIFPTVEARVKGAQQYNHVMIEMQVTNIPITYEIGNALVIYAAKSKEHPSYQQAIENGINRL</sequence>
<evidence type="ECO:0000256" key="2">
    <source>
        <dbReference type="SAM" id="Phobius"/>
    </source>
</evidence>